<gene>
    <name evidence="1" type="ORF">LCGC14_2407750</name>
</gene>
<evidence type="ECO:0000313" key="1">
    <source>
        <dbReference type="EMBL" id="KKL25196.1"/>
    </source>
</evidence>
<feature type="non-terminal residue" evidence="1">
    <location>
        <position position="1"/>
    </location>
</feature>
<name>A0A0F9E5R6_9ZZZZ</name>
<sequence>SGGAGGGAGTNFLSGLVGSLTSGMSAASSSIQGIFQAGLSLIPVIGPILSQFAGPLFEGIKAIGGKILGIFSGLFKSTASFRTERAAGIFGAFQVPQAVLDSIGQMSAQFSKAGRALPDTIASLVGFDDVIKAVGITDMPQFMFAMGKGDEAVQRLKEGLITGAEAADFFGNESLRIMKEAAIELGGTAVAEFEKMIAKAVEAGIVIPAEFTAAAAAAADAITSTTQKAADATEQTAIKLGDVVTIQIPKLFGDGMREITVIANQAIVDASEKAKSAAESAAASISTVTDTAVRNASRLRDTLNDTLGNLRFEIPVGFNVDKFSGLVSGAGDAVPQLAHGGIVTQPTVALIGEAGPEAVVPLTGRGGGGGGSIDLTISAEGIGLLARKTVELTPEILREFGIG</sequence>
<comment type="caution">
    <text evidence="1">The sequence shown here is derived from an EMBL/GenBank/DDBJ whole genome shotgun (WGS) entry which is preliminary data.</text>
</comment>
<protein>
    <recommendedName>
        <fullName evidence="2">Bacteriophage tail tape measure C-terminal domain-containing protein</fullName>
    </recommendedName>
</protein>
<dbReference type="EMBL" id="LAZR01036305">
    <property type="protein sequence ID" value="KKL25196.1"/>
    <property type="molecule type" value="Genomic_DNA"/>
</dbReference>
<proteinExistence type="predicted"/>
<organism evidence="1">
    <name type="scientific">marine sediment metagenome</name>
    <dbReference type="NCBI Taxonomy" id="412755"/>
    <lineage>
        <taxon>unclassified sequences</taxon>
        <taxon>metagenomes</taxon>
        <taxon>ecological metagenomes</taxon>
    </lineage>
</organism>
<evidence type="ECO:0008006" key="2">
    <source>
        <dbReference type="Google" id="ProtNLM"/>
    </source>
</evidence>
<dbReference type="AlphaFoldDB" id="A0A0F9E5R6"/>
<reference evidence="1" key="1">
    <citation type="journal article" date="2015" name="Nature">
        <title>Complex archaea that bridge the gap between prokaryotes and eukaryotes.</title>
        <authorList>
            <person name="Spang A."/>
            <person name="Saw J.H."/>
            <person name="Jorgensen S.L."/>
            <person name="Zaremba-Niedzwiedzka K."/>
            <person name="Martijn J."/>
            <person name="Lind A.E."/>
            <person name="van Eijk R."/>
            <person name="Schleper C."/>
            <person name="Guy L."/>
            <person name="Ettema T.J."/>
        </authorList>
    </citation>
    <scope>NUCLEOTIDE SEQUENCE</scope>
</reference>
<accession>A0A0F9E5R6</accession>